<dbReference type="EMBL" id="JARKNE010000011">
    <property type="protein sequence ID" value="KAK5785390.1"/>
    <property type="molecule type" value="Genomic_DNA"/>
</dbReference>
<gene>
    <name evidence="1" type="ORF">PVK06_039972</name>
</gene>
<evidence type="ECO:0000313" key="2">
    <source>
        <dbReference type="Proteomes" id="UP001358586"/>
    </source>
</evidence>
<protein>
    <submittedName>
        <fullName evidence="1">Uncharacterized protein</fullName>
    </submittedName>
</protein>
<sequence>MEAIGTKIYKPHYKLQDEKFFMTVLAYRGALVNMQTRGLPKMQRQVGYKKVFDGISAKGYLLRKVRQGLMTEEDVQ</sequence>
<keyword evidence="2" id="KW-1185">Reference proteome</keyword>
<dbReference type="Proteomes" id="UP001358586">
    <property type="component" value="Chromosome 11"/>
</dbReference>
<evidence type="ECO:0000313" key="1">
    <source>
        <dbReference type="EMBL" id="KAK5785390.1"/>
    </source>
</evidence>
<organism evidence="1 2">
    <name type="scientific">Gossypium arboreum</name>
    <name type="common">Tree cotton</name>
    <name type="synonym">Gossypium nanking</name>
    <dbReference type="NCBI Taxonomy" id="29729"/>
    <lineage>
        <taxon>Eukaryota</taxon>
        <taxon>Viridiplantae</taxon>
        <taxon>Streptophyta</taxon>
        <taxon>Embryophyta</taxon>
        <taxon>Tracheophyta</taxon>
        <taxon>Spermatophyta</taxon>
        <taxon>Magnoliopsida</taxon>
        <taxon>eudicotyledons</taxon>
        <taxon>Gunneridae</taxon>
        <taxon>Pentapetalae</taxon>
        <taxon>rosids</taxon>
        <taxon>malvids</taxon>
        <taxon>Malvales</taxon>
        <taxon>Malvaceae</taxon>
        <taxon>Malvoideae</taxon>
        <taxon>Gossypium</taxon>
    </lineage>
</organism>
<reference evidence="1 2" key="1">
    <citation type="submission" date="2023-03" db="EMBL/GenBank/DDBJ databases">
        <title>WGS of Gossypium arboreum.</title>
        <authorList>
            <person name="Yu D."/>
        </authorList>
    </citation>
    <scope>NUCLEOTIDE SEQUENCE [LARGE SCALE GENOMIC DNA]</scope>
    <source>
        <tissue evidence="1">Leaf</tissue>
    </source>
</reference>
<accession>A0ABR0N489</accession>
<comment type="caution">
    <text evidence="1">The sequence shown here is derived from an EMBL/GenBank/DDBJ whole genome shotgun (WGS) entry which is preliminary data.</text>
</comment>
<name>A0ABR0N489_GOSAR</name>
<proteinExistence type="predicted"/>